<gene>
    <name evidence="2" type="ORF">F4557_005381</name>
    <name evidence="1" type="ORF">GCM10009546_43200</name>
</gene>
<reference evidence="1" key="3">
    <citation type="submission" date="2023-12" db="EMBL/GenBank/DDBJ databases">
        <authorList>
            <person name="Sun Q."/>
            <person name="Inoue M."/>
        </authorList>
    </citation>
    <scope>NUCLEOTIDE SEQUENCE</scope>
    <source>
        <strain evidence="1">JCM 10667</strain>
    </source>
</reference>
<reference evidence="2 3" key="2">
    <citation type="submission" date="2020-08" db="EMBL/GenBank/DDBJ databases">
        <title>Sequencing the genomes of 1000 actinobacteria strains.</title>
        <authorList>
            <person name="Klenk H.-P."/>
        </authorList>
    </citation>
    <scope>NUCLEOTIDE SEQUENCE [LARGE SCALE GENOMIC DNA]</scope>
    <source>
        <strain evidence="2 3">DSM 44772</strain>
    </source>
</reference>
<comment type="caution">
    <text evidence="2">The sequence shown here is derived from an EMBL/GenBank/DDBJ whole genome shotgun (WGS) entry which is preliminary data.</text>
</comment>
<evidence type="ECO:0000313" key="2">
    <source>
        <dbReference type="EMBL" id="MBB4776963.1"/>
    </source>
</evidence>
<sequence length="111" mass="11597">MEESRTEPAPGAPGVWEEPSECADALLVLTPVPAPRVREPWPGGVHVVVTGIAVLVITAELGRRAGVPARLAAACSAAGFAAVLVPRLAYAAPPRPRMRPRHRQAVALAAR</sequence>
<organism evidence="2 3">
    <name type="scientific">Actinomadura livida</name>
    <dbReference type="NCBI Taxonomy" id="79909"/>
    <lineage>
        <taxon>Bacteria</taxon>
        <taxon>Bacillati</taxon>
        <taxon>Actinomycetota</taxon>
        <taxon>Actinomycetes</taxon>
        <taxon>Streptosporangiales</taxon>
        <taxon>Thermomonosporaceae</taxon>
        <taxon>Actinomadura</taxon>
    </lineage>
</organism>
<reference evidence="1 4" key="1">
    <citation type="journal article" date="2019" name="Int. J. Syst. Evol. Microbiol.">
        <title>The Global Catalogue of Microorganisms (GCM) 10K type strain sequencing project: providing services to taxonomists for standard genome sequencing and annotation.</title>
        <authorList>
            <consortium name="The Broad Institute Genomics Platform"/>
            <consortium name="The Broad Institute Genome Sequencing Center for Infectious Disease"/>
            <person name="Wu L."/>
            <person name="Ma J."/>
        </authorList>
    </citation>
    <scope>NUCLEOTIDE SEQUENCE [LARGE SCALE GENOMIC DNA]</scope>
    <source>
        <strain evidence="1 4">JCM 10667</strain>
    </source>
</reference>
<dbReference type="RefSeq" id="WP_184887130.1">
    <property type="nucleotide sequence ID" value="NZ_BAAAHD010000043.1"/>
</dbReference>
<dbReference type="AlphaFoldDB" id="A0A7W7MZL2"/>
<dbReference type="EMBL" id="BAAAHD010000043">
    <property type="protein sequence ID" value="GAA0576165.1"/>
    <property type="molecule type" value="Genomic_DNA"/>
</dbReference>
<dbReference type="Proteomes" id="UP000549343">
    <property type="component" value="Unassembled WGS sequence"/>
</dbReference>
<dbReference type="Proteomes" id="UP001501427">
    <property type="component" value="Unassembled WGS sequence"/>
</dbReference>
<evidence type="ECO:0000313" key="1">
    <source>
        <dbReference type="EMBL" id="GAA0576165.1"/>
    </source>
</evidence>
<accession>A0A7W7MZL2</accession>
<protein>
    <submittedName>
        <fullName evidence="2">Uncharacterized protein</fullName>
    </submittedName>
</protein>
<proteinExistence type="predicted"/>
<keyword evidence="4" id="KW-1185">Reference proteome</keyword>
<name>A0A7W7MZL2_9ACTN</name>
<dbReference type="EMBL" id="JACHMV010000001">
    <property type="protein sequence ID" value="MBB4776963.1"/>
    <property type="molecule type" value="Genomic_DNA"/>
</dbReference>
<evidence type="ECO:0000313" key="3">
    <source>
        <dbReference type="Proteomes" id="UP000549343"/>
    </source>
</evidence>
<evidence type="ECO:0000313" key="4">
    <source>
        <dbReference type="Proteomes" id="UP001501427"/>
    </source>
</evidence>